<evidence type="ECO:0000259" key="12">
    <source>
        <dbReference type="PROSITE" id="PS50280"/>
    </source>
</evidence>
<keyword evidence="6" id="KW-0732">Signal</keyword>
<dbReference type="Proteomes" id="UP000318571">
    <property type="component" value="Chromosome 1"/>
</dbReference>
<dbReference type="SUPFAM" id="SSF82185">
    <property type="entry name" value="Histone H3 K4-specific methyltransferase SET7/9 N-terminal domain"/>
    <property type="match status" value="2"/>
</dbReference>
<dbReference type="GO" id="GO:0005694">
    <property type="term" value="C:chromosome"/>
    <property type="evidence" value="ECO:0007669"/>
    <property type="project" value="TreeGrafter"/>
</dbReference>
<dbReference type="Pfam" id="PF00856">
    <property type="entry name" value="SET"/>
    <property type="match status" value="2"/>
</dbReference>
<dbReference type="InterPro" id="IPR006202">
    <property type="entry name" value="Neur_chan_lig-bd"/>
</dbReference>
<dbReference type="PRINTS" id="PR00252">
    <property type="entry name" value="NRIONCHANNEL"/>
</dbReference>
<keyword evidence="9 11" id="KW-0472">Membrane</keyword>
<dbReference type="GO" id="GO:0003682">
    <property type="term" value="F:chromatin binding"/>
    <property type="evidence" value="ECO:0007669"/>
    <property type="project" value="TreeGrafter"/>
</dbReference>
<evidence type="ECO:0000256" key="10">
    <source>
        <dbReference type="ARBA" id="ARBA00023303"/>
    </source>
</evidence>
<dbReference type="EMBL" id="VCGU01000010">
    <property type="protein sequence ID" value="TRY68905.1"/>
    <property type="molecule type" value="Genomic_DNA"/>
</dbReference>
<dbReference type="GO" id="GO:0008276">
    <property type="term" value="F:protein methyltransferase activity"/>
    <property type="evidence" value="ECO:0007669"/>
    <property type="project" value="UniProtKB-ARBA"/>
</dbReference>
<dbReference type="InterPro" id="IPR046341">
    <property type="entry name" value="SET_dom_sf"/>
</dbReference>
<dbReference type="InterPro" id="IPR018000">
    <property type="entry name" value="Neurotransmitter_ion_chnl_CS"/>
</dbReference>
<dbReference type="InterPro" id="IPR036719">
    <property type="entry name" value="Neuro-gated_channel_TM_sf"/>
</dbReference>
<name>A0A553NTZ2_TIGCA</name>
<dbReference type="PRINTS" id="PR00253">
    <property type="entry name" value="GABAARECEPTR"/>
</dbReference>
<dbReference type="Pfam" id="PF02931">
    <property type="entry name" value="Neur_chan_LBD"/>
    <property type="match status" value="1"/>
</dbReference>
<proteinExistence type="inferred from homology"/>
<evidence type="ECO:0000256" key="9">
    <source>
        <dbReference type="ARBA" id="ARBA00023136"/>
    </source>
</evidence>
<evidence type="ECO:0000313" key="13">
    <source>
        <dbReference type="EMBL" id="TRY68905.1"/>
    </source>
</evidence>
<dbReference type="GO" id="GO:0008757">
    <property type="term" value="F:S-adenosylmethionine-dependent methyltransferase activity"/>
    <property type="evidence" value="ECO:0007669"/>
    <property type="project" value="UniProtKB-ARBA"/>
</dbReference>
<dbReference type="GO" id="GO:0004888">
    <property type="term" value="F:transmembrane signaling receptor activity"/>
    <property type="evidence" value="ECO:0007669"/>
    <property type="project" value="InterPro"/>
</dbReference>
<accession>A0A553NTZ2</accession>
<evidence type="ECO:0000256" key="6">
    <source>
        <dbReference type="ARBA" id="ARBA00022729"/>
    </source>
</evidence>
<keyword evidence="7 11" id="KW-1133">Transmembrane helix</keyword>
<keyword evidence="8 11" id="KW-0406">Ion transport</keyword>
<dbReference type="CDD" id="cd19049">
    <property type="entry name" value="LGIC_TM_anion"/>
    <property type="match status" value="1"/>
</dbReference>
<evidence type="ECO:0000256" key="1">
    <source>
        <dbReference type="ARBA" id="ARBA00004141"/>
    </source>
</evidence>
<dbReference type="GO" id="GO:0005634">
    <property type="term" value="C:nucleus"/>
    <property type="evidence" value="ECO:0007669"/>
    <property type="project" value="TreeGrafter"/>
</dbReference>
<dbReference type="InterPro" id="IPR054533">
    <property type="entry name" value="SETD7_N"/>
</dbReference>
<dbReference type="InterPro" id="IPR036734">
    <property type="entry name" value="Neur_chan_lig-bd_sf"/>
</dbReference>
<dbReference type="GO" id="GO:0099095">
    <property type="term" value="F:ligand-gated monoatomic anion channel activity"/>
    <property type="evidence" value="ECO:0007669"/>
    <property type="project" value="UniProtKB-ARBA"/>
</dbReference>
<dbReference type="Gene3D" id="2.170.270.10">
    <property type="entry name" value="SET domain"/>
    <property type="match status" value="2"/>
</dbReference>
<evidence type="ECO:0000256" key="5">
    <source>
        <dbReference type="ARBA" id="ARBA00022692"/>
    </source>
</evidence>
<evidence type="ECO:0000256" key="7">
    <source>
        <dbReference type="ARBA" id="ARBA00022989"/>
    </source>
</evidence>
<dbReference type="SUPFAM" id="SSF82199">
    <property type="entry name" value="SET domain"/>
    <property type="match status" value="2"/>
</dbReference>
<dbReference type="InterPro" id="IPR006028">
    <property type="entry name" value="GABAA/Glycine_rcpt"/>
</dbReference>
<dbReference type="PROSITE" id="PS50280">
    <property type="entry name" value="SET"/>
    <property type="match status" value="2"/>
</dbReference>
<dbReference type="GO" id="GO:0005254">
    <property type="term" value="F:chloride channel activity"/>
    <property type="evidence" value="ECO:0007669"/>
    <property type="project" value="UniProtKB-ARBA"/>
</dbReference>
<feature type="domain" description="SET" evidence="12">
    <location>
        <begin position="1073"/>
        <end position="1195"/>
    </location>
</feature>
<feature type="transmembrane region" description="Helical" evidence="11">
    <location>
        <begin position="696"/>
        <end position="718"/>
    </location>
</feature>
<keyword evidence="3 11" id="KW-0813">Transport</keyword>
<keyword evidence="10 11" id="KW-0407">Ion channel</keyword>
<feature type="transmembrane region" description="Helical" evidence="11">
    <location>
        <begin position="758"/>
        <end position="781"/>
    </location>
</feature>
<dbReference type="InterPro" id="IPR001214">
    <property type="entry name" value="SET_dom"/>
</dbReference>
<dbReference type="STRING" id="6832.A0A553NTZ2"/>
<dbReference type="PANTHER" id="PTHR46820:SF1">
    <property type="entry name" value="HISTONE-LYSINE N-METHYLTRANSFERASE SETD7"/>
    <property type="match status" value="1"/>
</dbReference>
<keyword evidence="5 11" id="KW-0812">Transmembrane</keyword>
<dbReference type="Gene3D" id="2.70.170.10">
    <property type="entry name" value="Neurotransmitter-gated ion-channel ligand-binding domain"/>
    <property type="match status" value="1"/>
</dbReference>
<dbReference type="GO" id="GO:0005230">
    <property type="term" value="F:extracellular ligand-gated monoatomic ion channel activity"/>
    <property type="evidence" value="ECO:0007669"/>
    <property type="project" value="InterPro"/>
</dbReference>
<dbReference type="GO" id="GO:0008170">
    <property type="term" value="F:N-methyltransferase activity"/>
    <property type="evidence" value="ECO:0007669"/>
    <property type="project" value="UniProtKB-ARBA"/>
</dbReference>
<gene>
    <name evidence="13" type="ORF">TCAL_03794</name>
</gene>
<evidence type="ECO:0000256" key="4">
    <source>
        <dbReference type="ARBA" id="ARBA00022475"/>
    </source>
</evidence>
<dbReference type="InterPro" id="IPR038050">
    <property type="entry name" value="Neuro_actylchol_rec"/>
</dbReference>
<dbReference type="SMART" id="SM00317">
    <property type="entry name" value="SET"/>
    <property type="match status" value="2"/>
</dbReference>
<comment type="caution">
    <text evidence="13">The sequence shown here is derived from an EMBL/GenBank/DDBJ whole genome shotgun (WGS) entry which is preliminary data.</text>
</comment>
<dbReference type="Gene3D" id="1.20.58.390">
    <property type="entry name" value="Neurotransmitter-gated ion-channel transmembrane domain"/>
    <property type="match status" value="1"/>
</dbReference>
<dbReference type="Pfam" id="PF22648">
    <property type="entry name" value="SET7_N"/>
    <property type="match status" value="2"/>
</dbReference>
<sequence>MIAKDEVIDIPKAWSHFISKREQYRICPMSSSDCENATCRIKEWLRKMSNSDYWVELSVSDGTCHLSEVVDPDCNQEQVVDTSQFASLVTLSYKNGDYFRGEFSEDGHERYGTVFKIGQSEKKISGTWKNDALEGPAWEESPENGTKFGAFIKGRRQGIHRILGPSVAEYHHLKYVTFFESDVPTGLTWKGMVGGAFLLGPATPNGKISGPACMYLYPDLSSVVLGTFENDRLVRGCWATVEEIDFVNGILVPKVGEPILQHGFLFRDVSTRSSISKLPLLQDFWESKRVQVQRSQVNDNAGEGLFAKIQFQVGDLICLYNGIRYRSARGDEGSDYCIKLNSEIDIDIPPEFTDLSAYCATSGHKSNHSFLPNAKWATLDHVRFGLICAVRATSIIQPGDEILVNYGIRMGIAPLSRVEINISSCLLVVQTLGSKVFVNASSSSPHFKLYTMQSHIAILLVCAWTKIQALEQEKYLENRVPCLDRSIRYNKRPTSIVKVDAQLAVVAFHALSSVNMELISDIYLYEQWRDIRCSFRGLPGQGTVLQLYSSQGGEKSHTGLSNLWSPDTQILNAKKFHKPETVTQIRHSGQVKTRTRWSVTSSCPMDLRLFPMDRQRCSLIIQSSAHPDNELLYSWSKGNRSKLVFIQGLDYQDRMTPEIRLIGYRFSESLSPIDELTDHQYSQIIVDVFLERPLGYFLWEVYMPASFIVVISFTSFWLDRAATPARVSLGVTTVLTITTLLSSANINLPPTAYPKSIGIFLAGCFLFTFMALIEYSAASFLERRRTGNRQLVRVQKQSTTSNGSGMNDGRRFTLSNVRDPLGWRPSIIDLYSRFLFPVAFLLFQIIYWLTCYLCQEAWPNDMVLLNLDDLGRPHGEGMLKYENDEVFQGVFDHGVLNRKGKLTSPGGVTIEGEWKDGLMHGEMRKTNIIGGWIEGYWDQGVPFGFQREFGSKEFYGRRTLKFCGRYFRGVRRGFCWKGCLGGGFICGTVDEHGEFTGNDIAFIYPDFHNAIKGQFENELLIQGQMCSLSFCDFVNGIAIPSFTESNGPVISYEQPSLRQIARNPLIPDHWEKSIVEVKDSNLPQGGDGLFAKCHLPKKSLICLFNGIRMKLTTYAAEHMPPSDYRIRLNADIDLDIPDDCVSLKKYCATLGHKANHSLTPNAEWCLVEHPRFGLIRGLNSQRDIAAGEEILVNYQMNLADAPEWYQKVWLKHQREHKKMNDHSIMRYLERYYDDTGKRVHLDITDDHFYVPNPMGVTSVEVLEEFQHEDIEDAVATKESLAAAEKLLKVKLGQQNGTLPSARLKPELDIE</sequence>
<dbReference type="Gene3D" id="2.20.110.10">
    <property type="entry name" value="Histone H3 K4-specific methyltransferase SET7/9 N-terminal domain"/>
    <property type="match status" value="3"/>
</dbReference>
<dbReference type="GO" id="GO:0070828">
    <property type="term" value="P:heterochromatin organization"/>
    <property type="evidence" value="ECO:0007669"/>
    <property type="project" value="TreeGrafter"/>
</dbReference>
<feature type="transmembrane region" description="Helical" evidence="11">
    <location>
        <begin position="725"/>
        <end position="746"/>
    </location>
</feature>
<dbReference type="PANTHER" id="PTHR46820">
    <property type="entry name" value="HISTONE-LYSINE N-METHYLTRANSFERASE SETD7"/>
    <property type="match status" value="1"/>
</dbReference>
<organism evidence="13 14">
    <name type="scientific">Tigriopus californicus</name>
    <name type="common">Marine copepod</name>
    <dbReference type="NCBI Taxonomy" id="6832"/>
    <lineage>
        <taxon>Eukaryota</taxon>
        <taxon>Metazoa</taxon>
        <taxon>Ecdysozoa</taxon>
        <taxon>Arthropoda</taxon>
        <taxon>Crustacea</taxon>
        <taxon>Multicrustacea</taxon>
        <taxon>Hexanauplia</taxon>
        <taxon>Copepoda</taxon>
        <taxon>Harpacticoida</taxon>
        <taxon>Harpacticidae</taxon>
        <taxon>Tigriopus</taxon>
    </lineage>
</organism>
<dbReference type="InterPro" id="IPR006201">
    <property type="entry name" value="Neur_channel"/>
</dbReference>
<evidence type="ECO:0000313" key="14">
    <source>
        <dbReference type="Proteomes" id="UP000318571"/>
    </source>
</evidence>
<feature type="domain" description="SET" evidence="12">
    <location>
        <begin position="288"/>
        <end position="407"/>
    </location>
</feature>
<keyword evidence="4" id="KW-1003">Cell membrane</keyword>
<evidence type="ECO:0000256" key="8">
    <source>
        <dbReference type="ARBA" id="ARBA00023065"/>
    </source>
</evidence>
<evidence type="ECO:0000256" key="11">
    <source>
        <dbReference type="RuleBase" id="RU000687"/>
    </source>
</evidence>
<keyword evidence="14" id="KW-1185">Reference proteome</keyword>
<dbReference type="Pfam" id="PF02932">
    <property type="entry name" value="Neur_chan_memb"/>
    <property type="match status" value="1"/>
</dbReference>
<comment type="subcellular location">
    <subcellularLocation>
        <location evidence="2">Cell membrane</location>
    </subcellularLocation>
    <subcellularLocation>
        <location evidence="1">Membrane</location>
        <topology evidence="1">Multi-pass membrane protein</topology>
    </subcellularLocation>
</comment>
<dbReference type="SUPFAM" id="SSF90112">
    <property type="entry name" value="Neurotransmitter-gated ion-channel transmembrane pore"/>
    <property type="match status" value="1"/>
</dbReference>
<evidence type="ECO:0000256" key="3">
    <source>
        <dbReference type="ARBA" id="ARBA00022448"/>
    </source>
</evidence>
<dbReference type="SUPFAM" id="SSF63712">
    <property type="entry name" value="Nicotinic receptor ligand binding domain-like"/>
    <property type="match status" value="1"/>
</dbReference>
<dbReference type="InterPro" id="IPR006029">
    <property type="entry name" value="Neurotrans-gated_channel_TM"/>
</dbReference>
<feature type="transmembrane region" description="Helical" evidence="11">
    <location>
        <begin position="830"/>
        <end position="849"/>
    </location>
</feature>
<protein>
    <recommendedName>
        <fullName evidence="12">SET domain-containing protein</fullName>
    </recommendedName>
</protein>
<dbReference type="PROSITE" id="PS00236">
    <property type="entry name" value="NEUROTR_ION_CHANNEL"/>
    <property type="match status" value="1"/>
</dbReference>
<evidence type="ECO:0000256" key="2">
    <source>
        <dbReference type="ARBA" id="ARBA00004236"/>
    </source>
</evidence>
<dbReference type="GO" id="GO:0005886">
    <property type="term" value="C:plasma membrane"/>
    <property type="evidence" value="ECO:0007669"/>
    <property type="project" value="UniProtKB-SubCell"/>
</dbReference>
<comment type="similarity">
    <text evidence="11">Belongs to the ligand-gated ion channel (TC 1.A.9) family.</text>
</comment>
<reference evidence="13 14" key="1">
    <citation type="journal article" date="2018" name="Nat. Ecol. Evol.">
        <title>Genomic signatures of mitonuclear coevolution across populations of Tigriopus californicus.</title>
        <authorList>
            <person name="Barreto F.S."/>
            <person name="Watson E.T."/>
            <person name="Lima T.G."/>
            <person name="Willett C.S."/>
            <person name="Edmands S."/>
            <person name="Li W."/>
            <person name="Burton R.S."/>
        </authorList>
    </citation>
    <scope>NUCLEOTIDE SEQUENCE [LARGE SCALE GENOMIC DNA]</scope>
    <source>
        <strain evidence="13 14">San Diego</strain>
    </source>
</reference>